<dbReference type="Gene3D" id="3.60.21.10">
    <property type="match status" value="1"/>
</dbReference>
<feature type="signal peptide" evidence="2">
    <location>
        <begin position="1"/>
        <end position="28"/>
    </location>
</feature>
<dbReference type="AlphaFoldDB" id="A0A8H9C6W0"/>
<dbReference type="RefSeq" id="WP_207178596.1">
    <property type="nucleotide sequence ID" value="NZ_AP024145.1"/>
</dbReference>
<dbReference type="KEGG" id="mind:mvi_40980"/>
<dbReference type="GO" id="GO:0016787">
    <property type="term" value="F:hydrolase activity"/>
    <property type="evidence" value="ECO:0007669"/>
    <property type="project" value="InterPro"/>
</dbReference>
<dbReference type="SUPFAM" id="SSF56300">
    <property type="entry name" value="Metallo-dependent phosphatases"/>
    <property type="match status" value="1"/>
</dbReference>
<name>A0A8H9C6W0_9HYPH</name>
<dbReference type="InterPro" id="IPR029052">
    <property type="entry name" value="Metallo-depent_PP-like"/>
</dbReference>
<dbReference type="InterPro" id="IPR051918">
    <property type="entry name" value="STPP_CPPED1"/>
</dbReference>
<dbReference type="InterPro" id="IPR032288">
    <property type="entry name" value="Metallophos_C"/>
</dbReference>
<dbReference type="PROSITE" id="PS51318">
    <property type="entry name" value="TAT"/>
    <property type="match status" value="1"/>
</dbReference>
<evidence type="ECO:0000313" key="6">
    <source>
        <dbReference type="Proteomes" id="UP000663508"/>
    </source>
</evidence>
<feature type="domain" description="Calcineurin-like phosphoesterase" evidence="3">
    <location>
        <begin position="201"/>
        <end position="360"/>
    </location>
</feature>
<feature type="chain" id="PRO_5034187912" description="Cna protein B-type domain containing protein" evidence="2">
    <location>
        <begin position="29"/>
        <end position="582"/>
    </location>
</feature>
<dbReference type="InterPro" id="IPR006311">
    <property type="entry name" value="TAT_signal"/>
</dbReference>
<dbReference type="EMBL" id="AP024145">
    <property type="protein sequence ID" value="BCM85637.1"/>
    <property type="molecule type" value="Genomic_DNA"/>
</dbReference>
<evidence type="ECO:0008006" key="7">
    <source>
        <dbReference type="Google" id="ProtNLM"/>
    </source>
</evidence>
<evidence type="ECO:0000256" key="1">
    <source>
        <dbReference type="SAM" id="MobiDB-lite"/>
    </source>
</evidence>
<evidence type="ECO:0000259" key="4">
    <source>
        <dbReference type="Pfam" id="PF16370"/>
    </source>
</evidence>
<dbReference type="Pfam" id="PF00149">
    <property type="entry name" value="Metallophos"/>
    <property type="match status" value="1"/>
</dbReference>
<proteinExistence type="predicted"/>
<dbReference type="PANTHER" id="PTHR43143:SF6">
    <property type="entry name" value="BLL3016 PROTEIN"/>
    <property type="match status" value="1"/>
</dbReference>
<organism evidence="5 6">
    <name type="scientific">Methylobacterium indicum</name>
    <dbReference type="NCBI Taxonomy" id="1775910"/>
    <lineage>
        <taxon>Bacteria</taxon>
        <taxon>Pseudomonadati</taxon>
        <taxon>Pseudomonadota</taxon>
        <taxon>Alphaproteobacteria</taxon>
        <taxon>Hyphomicrobiales</taxon>
        <taxon>Methylobacteriaceae</taxon>
        <taxon>Methylobacterium</taxon>
    </lineage>
</organism>
<feature type="region of interest" description="Disordered" evidence="1">
    <location>
        <begin position="353"/>
        <end position="375"/>
    </location>
</feature>
<evidence type="ECO:0000259" key="3">
    <source>
        <dbReference type="Pfam" id="PF00149"/>
    </source>
</evidence>
<gene>
    <name evidence="5" type="ORF">mvi_40980</name>
</gene>
<dbReference type="Proteomes" id="UP000663508">
    <property type="component" value="Chromosome"/>
</dbReference>
<reference evidence="5" key="1">
    <citation type="submission" date="2020-11" db="EMBL/GenBank/DDBJ databases">
        <title>Complete genome sequence of a novel pathogenic Methylobacterium strain isolated from rice in Vietnam.</title>
        <authorList>
            <person name="Lai K."/>
            <person name="Okazaki S."/>
            <person name="Higashi K."/>
            <person name="Mori H."/>
            <person name="Toyoda A."/>
            <person name="Kurokawa K."/>
        </authorList>
    </citation>
    <scope>NUCLEOTIDE SEQUENCE</scope>
    <source>
        <strain evidence="5">VL1</strain>
    </source>
</reference>
<sequence length="582" mass="62460">MTDHTTLTRRTTLAGATALALAPLAALAQGAPADGPANGRGPAQVTGLVYEDRGAKGRRGPDDPGLPDVLVSNGREVVRTDAQGRYTLPIGDEVVIFVVKPTGFALPLGPDGLPHFSCLHQPAGTPPDLALRYPGIAPTGPLPASVDFGLVRRPESGDFEVVLFTDPQPESHAELTFVRDTAVARVLGTPGAFDTVAFGMTTGDILFDDLSLYPRQNRIIAQIGVPWFHLGGNHDLNFEAPDAHYSRETFKRTFGAPYYALEHGGVLFLMLDNVNYLGAHSANAGRGGRYEGRIGERQLAFVENLLGQTPADRLVVVAMHIPLTNDLGPDDPANSTADRAQLLRLLAGRPSVSVSGHTHTTEHHYLGPDGRAGATGDDAHHHHILTAVSGSWWSGPPDRRGIATADSRDGTPHGFHVLSITGGRRYTTRYVPASDDAGRQMRIVLESQFHADDLARLPDTRLYELLGATIPAESAAGTNVVVNLFDGGPRSRVSFRIGDGPLMPMTRTRRPDPFVAALYARNAASKKSWVKAEPCSHLWVARLPRDLRAGTHRLTVEATDEYGRPHRDGLVLELVDGAARAG</sequence>
<dbReference type="Pfam" id="PF16370">
    <property type="entry name" value="MetallophosC"/>
    <property type="match status" value="1"/>
</dbReference>
<evidence type="ECO:0000256" key="2">
    <source>
        <dbReference type="SAM" id="SignalP"/>
    </source>
</evidence>
<keyword evidence="2" id="KW-0732">Signal</keyword>
<feature type="domain" description="Calcineurin-like phosphoesterase C-terminal" evidence="4">
    <location>
        <begin position="383"/>
        <end position="564"/>
    </location>
</feature>
<protein>
    <recommendedName>
        <fullName evidence="7">Cna protein B-type domain containing protein</fullName>
    </recommendedName>
</protein>
<accession>A0A8H9C6W0</accession>
<dbReference type="PANTHER" id="PTHR43143">
    <property type="entry name" value="METALLOPHOSPHOESTERASE, CALCINEURIN SUPERFAMILY"/>
    <property type="match status" value="1"/>
</dbReference>
<dbReference type="InterPro" id="IPR004843">
    <property type="entry name" value="Calcineurin-like_PHP"/>
</dbReference>
<evidence type="ECO:0000313" key="5">
    <source>
        <dbReference type="EMBL" id="BCM85637.1"/>
    </source>
</evidence>